<dbReference type="Pfam" id="PF26607">
    <property type="entry name" value="DUF8189"/>
    <property type="match status" value="1"/>
</dbReference>
<dbReference type="SUPFAM" id="SSF89372">
    <property type="entry name" value="Fucose-specific lectin"/>
    <property type="match status" value="2"/>
</dbReference>
<organism evidence="2 3">
    <name type="scientific">Corallococcus llansteffanensis</name>
    <dbReference type="NCBI Taxonomy" id="2316731"/>
    <lineage>
        <taxon>Bacteria</taxon>
        <taxon>Pseudomonadati</taxon>
        <taxon>Myxococcota</taxon>
        <taxon>Myxococcia</taxon>
        <taxon>Myxococcales</taxon>
        <taxon>Cystobacterineae</taxon>
        <taxon>Myxococcaceae</taxon>
        <taxon>Corallococcus</taxon>
    </lineage>
</organism>
<evidence type="ECO:0000313" key="3">
    <source>
        <dbReference type="Proteomes" id="UP000272888"/>
    </source>
</evidence>
<sequence>MYVFWQGVKVNATGTFGPSGTLCYTIMGQDYYWQIGSDPVMSDCPSAVVFNGELYVFYQGADNGGGLWYTKSSDGSSGSWSSSTQVPNVGMSTSPATAVFTNPSTGQDELYVFHQGGSIDGQLWYNVLDTAGNWAGDKQITSVSMSNVPGATVVDGILYVLYEGGGNDDMFYYVSSSDGSTWSTPLWVKGTALSDAPSLAVLNSQLICMMQGPGNDGQLFSAPIAPQSSGGSLRGPYMTASPSTLTSSPGLMAYNNQIYCFFQGKGVAGALYYATYDQNGWGSTVSLLGGNKMTGSPSPVAFDGSLYVFYQQPGNALCYLQSYDGGASWDPSGPMPDRALWSSPAATVLGDNLYVFHAAANDNCKLYCSVRNTTTGWGSDTEVTIDALTGVYGTYSTYTSPAACTYGGNVYVAYTTGNYICMVGYTPTTTGYCINVGSSPTNIAFVSYDNGGGTQLYCFYQSGTSGDLFYISSSDPLYGQWSAPVEISNIPPTSSPPGAISEFVNVGISCLMMF</sequence>
<dbReference type="Gene3D" id="2.120.10.70">
    <property type="entry name" value="Fucose-specific lectin"/>
    <property type="match status" value="2"/>
</dbReference>
<dbReference type="EMBL" id="RAWB01000244">
    <property type="protein sequence ID" value="RKH55627.1"/>
    <property type="molecule type" value="Genomic_DNA"/>
</dbReference>
<dbReference type="AlphaFoldDB" id="A0A3A8PH03"/>
<name>A0A3A8PH03_9BACT</name>
<proteinExistence type="predicted"/>
<dbReference type="Proteomes" id="UP000272888">
    <property type="component" value="Unassembled WGS sequence"/>
</dbReference>
<accession>A0A3A8PH03</accession>
<reference evidence="3" key="1">
    <citation type="submission" date="2018-09" db="EMBL/GenBank/DDBJ databases">
        <authorList>
            <person name="Livingstone P.G."/>
            <person name="Whitworth D.E."/>
        </authorList>
    </citation>
    <scope>NUCLEOTIDE SEQUENCE [LARGE SCALE GENOMIC DNA]</scope>
    <source>
        <strain evidence="3">CA051B</strain>
    </source>
</reference>
<keyword evidence="3" id="KW-1185">Reference proteome</keyword>
<evidence type="ECO:0000259" key="1">
    <source>
        <dbReference type="Pfam" id="PF26607"/>
    </source>
</evidence>
<dbReference type="InterPro" id="IPR058502">
    <property type="entry name" value="PLL-like_beta-prop"/>
</dbReference>
<comment type="caution">
    <text evidence="2">The sequence shown here is derived from an EMBL/GenBank/DDBJ whole genome shotgun (WGS) entry which is preliminary data.</text>
</comment>
<gene>
    <name evidence="2" type="ORF">D7V93_22345</name>
</gene>
<feature type="domain" description="PLL-like beta propeller" evidence="1">
    <location>
        <begin position="33"/>
        <end position="215"/>
    </location>
</feature>
<protein>
    <recommendedName>
        <fullName evidence="1">PLL-like beta propeller domain-containing protein</fullName>
    </recommendedName>
</protein>
<evidence type="ECO:0000313" key="2">
    <source>
        <dbReference type="EMBL" id="RKH55627.1"/>
    </source>
</evidence>